<proteinExistence type="predicted"/>
<dbReference type="KEGG" id="lji:ELX58_03545"/>
<evidence type="ECO:0000313" key="2">
    <source>
        <dbReference type="Proteomes" id="UP000294321"/>
    </source>
</evidence>
<dbReference type="EMBL" id="CP034726">
    <property type="protein sequence ID" value="QBP18226.1"/>
    <property type="molecule type" value="Genomic_DNA"/>
</dbReference>
<organism evidence="1 2">
    <name type="scientific">Acetilactobacillus jinshanensis</name>
    <dbReference type="NCBI Taxonomy" id="1720083"/>
    <lineage>
        <taxon>Bacteria</taxon>
        <taxon>Bacillati</taxon>
        <taxon>Bacillota</taxon>
        <taxon>Bacilli</taxon>
        <taxon>Lactobacillales</taxon>
        <taxon>Lactobacillaceae</taxon>
        <taxon>Acetilactobacillus</taxon>
    </lineage>
</organism>
<keyword evidence="2" id="KW-1185">Reference proteome</keyword>
<protein>
    <submittedName>
        <fullName evidence="1">Uncharacterized protein</fullName>
    </submittedName>
</protein>
<name>A0A4P6ZKG8_9LACO</name>
<dbReference type="RefSeq" id="WP_133441787.1">
    <property type="nucleotide sequence ID" value="NZ_CP034726.1"/>
</dbReference>
<sequence length="75" mass="8976">MMKEYSIRDLKPLALRRQQFDQKLLKMKNANDRLALVHQQLNWCNAIIKQHDHDKWSKYCHDWINVLNDGLSSVA</sequence>
<evidence type="ECO:0000313" key="1">
    <source>
        <dbReference type="EMBL" id="QBP18226.1"/>
    </source>
</evidence>
<dbReference type="Proteomes" id="UP000294321">
    <property type="component" value="Chromosome"/>
</dbReference>
<dbReference type="AlphaFoldDB" id="A0A4P6ZKG8"/>
<gene>
    <name evidence="1" type="ORF">ELX58_03545</name>
</gene>
<reference evidence="2" key="1">
    <citation type="submission" date="2018-12" db="EMBL/GenBank/DDBJ databases">
        <title>A new species of lactobacillus.</title>
        <authorList>
            <person name="Jian Y."/>
            <person name="Xin L."/>
            <person name="Hong Z.J."/>
            <person name="Ming L.Z."/>
            <person name="Hong X.Z."/>
        </authorList>
    </citation>
    <scope>NUCLEOTIDE SEQUENCE [LARGE SCALE GENOMIC DNA]</scope>
    <source>
        <strain evidence="2">HSLZ-75</strain>
    </source>
</reference>
<accession>A0A4P6ZKG8</accession>